<sequence length="978" mass="106885">MSATFLVLFLLLITAVLEKGRVIIKGNSTIISQNQTFRLGFFATNGESSWYLGIWYASIPTPTYVWVANREKSVADVTQSTLLITEKGKLAIKDSQNSIIWQSTNTEKATDMYLLETGNLVLLSSAGSLVWQSFDHPTDTWLPGMNISVGGSITSWKSLFDPSPGFYSLRLSPTGYNQIELVYNGTIVYWSTGNWTGNAFVNPLDNGQKPPLSRFHVDPSGQLKQYTCDWFEEVGVVEFIGAVTESFSAGRSICERAPRGGTERKNISTLMVLVAGIVGSIAALVLAAVMLMILQKLGHGGFGAVFQGELSDSTLVAVKRLERPGSGEREFRAEVSDFGLAKLIGRDFSRADVYSYGMTLLELIGGRRNVEAPASGRNANIGGGGEHGDKWFFPPWAARQIIEGNVAAVVDDRLGGAYKVEEAERVALVAIWCIQDNEEMRPTMGTVVKMLEGVLEVTAPPPPRLIQALVSGESYHGPVLIDGVSIFETAELHHAPTTLIESREEDYPAIQNFRDATYICCVESSKVWGIAGPIAFNILCNYGINSFTNIFVGHIGDIELSAVAISLSVIANFSFGFLLGMASALETLCGQAFGAGQVELLGVYMQRSILILFVTCIFLLPLYIFATPILKLLGQRDDIAEFAGTFAIQVIPQMFSLAFNFPSQKFLQAQSKVGVLAWIGLAAFVVHIGMLYFFIHMLNWGTAGAAAAYNISALGISIGQMIYVVRYCKDGWKGLSWLAFKDIWGFVRLSIASAIMLCLEIWYFMTIIVLTGHLEDPVIAVGSLSICMNINGWEGMLFLGINAAISVRVSNELGSSHPRAAKYSVIITTTQSLFIGIFCAIVILVTKDDFSIIFTDSEEMRKAVADLASLLGITMLLNSVQPVISGVAVGGGWQALVAYINLFCYYVVGLPFGFLLGYKLKFGVQGIWIGMICGTLLQTLILLYIVYKTNWNKEVEQASERMRKWGAGQDRRSDSDTT</sequence>
<evidence type="ECO:0000256" key="14">
    <source>
        <dbReference type="ARBA" id="ARBA00022840"/>
    </source>
</evidence>
<feature type="transmembrane region" description="Helical" evidence="22">
    <location>
        <begin position="673"/>
        <end position="695"/>
    </location>
</feature>
<dbReference type="GO" id="GO:0005886">
    <property type="term" value="C:plasma membrane"/>
    <property type="evidence" value="ECO:0007669"/>
    <property type="project" value="UniProtKB-SubCell"/>
</dbReference>
<keyword evidence="8" id="KW-0808">Transferase</keyword>
<name>V4U2I8_CITCL</name>
<feature type="transmembrane region" description="Helical" evidence="22">
    <location>
        <begin position="896"/>
        <end position="916"/>
    </location>
</feature>
<evidence type="ECO:0000256" key="23">
    <source>
        <dbReference type="SAM" id="SignalP"/>
    </source>
</evidence>
<dbReference type="EMBL" id="KI536661">
    <property type="protein sequence ID" value="ESR58240.1"/>
    <property type="molecule type" value="Genomic_DNA"/>
</dbReference>
<dbReference type="FunFam" id="2.90.10.10:FF:000009">
    <property type="entry name" value="Receptor-like serine/threonine-protein kinase SD1-8"/>
    <property type="match status" value="1"/>
</dbReference>
<reference evidence="25 26" key="1">
    <citation type="submission" date="2013-10" db="EMBL/GenBank/DDBJ databases">
        <authorList>
            <consortium name="International Citrus Genome Consortium"/>
            <person name="Jenkins J."/>
            <person name="Schmutz J."/>
            <person name="Prochnik S."/>
            <person name="Rokhsar D."/>
            <person name="Gmitter F."/>
            <person name="Ollitrault P."/>
            <person name="Machado M."/>
            <person name="Talon M."/>
            <person name="Wincker P."/>
            <person name="Jaillon O."/>
            <person name="Morgante M."/>
        </authorList>
    </citation>
    <scope>NUCLEOTIDE SEQUENCE</scope>
    <source>
        <strain evidence="26">cv. Clemenules</strain>
    </source>
</reference>
<feature type="transmembrane region" description="Helical" evidence="22">
    <location>
        <begin position="746"/>
        <end position="765"/>
    </location>
</feature>
<dbReference type="InterPro" id="IPR011009">
    <property type="entry name" value="Kinase-like_dom_sf"/>
</dbReference>
<dbReference type="InParanoid" id="V4U2I8"/>
<dbReference type="Pfam" id="PF01453">
    <property type="entry name" value="B_lectin"/>
    <property type="match status" value="1"/>
</dbReference>
<evidence type="ECO:0000256" key="16">
    <source>
        <dbReference type="ARBA" id="ARBA00023136"/>
    </source>
</evidence>
<keyword evidence="13" id="KW-0418">Kinase</keyword>
<evidence type="ECO:0000256" key="1">
    <source>
        <dbReference type="ARBA" id="ARBA00004141"/>
    </source>
</evidence>
<dbReference type="PANTHER" id="PTHR11206">
    <property type="entry name" value="MULTIDRUG RESISTANCE PROTEIN"/>
    <property type="match status" value="1"/>
</dbReference>
<evidence type="ECO:0000259" key="24">
    <source>
        <dbReference type="PROSITE" id="PS50927"/>
    </source>
</evidence>
<dbReference type="GO" id="GO:0030246">
    <property type="term" value="F:carbohydrate binding"/>
    <property type="evidence" value="ECO:0007669"/>
    <property type="project" value="UniProtKB-KW"/>
</dbReference>
<gene>
    <name evidence="25" type="ORF">CICLE_v10018703mg</name>
</gene>
<dbReference type="GO" id="GO:0042910">
    <property type="term" value="F:xenobiotic transmembrane transporter activity"/>
    <property type="evidence" value="ECO:0007669"/>
    <property type="project" value="InterPro"/>
</dbReference>
<dbReference type="GO" id="GO:0015297">
    <property type="term" value="F:antiporter activity"/>
    <property type="evidence" value="ECO:0007669"/>
    <property type="project" value="InterPro"/>
</dbReference>
<dbReference type="AlphaFoldDB" id="V4U2I8"/>
<feature type="transmembrane region" description="Helical" evidence="22">
    <location>
        <begin position="928"/>
        <end position="947"/>
    </location>
</feature>
<feature type="transmembrane region" description="Helical" evidence="22">
    <location>
        <begin position="642"/>
        <end position="661"/>
    </location>
</feature>
<comment type="catalytic activity">
    <reaction evidence="21">
        <text>L-seryl-[protein] + ATP = O-phospho-L-seryl-[protein] + ADP + H(+)</text>
        <dbReference type="Rhea" id="RHEA:17989"/>
        <dbReference type="Rhea" id="RHEA-COMP:9863"/>
        <dbReference type="Rhea" id="RHEA-COMP:11604"/>
        <dbReference type="ChEBI" id="CHEBI:15378"/>
        <dbReference type="ChEBI" id="CHEBI:29999"/>
        <dbReference type="ChEBI" id="CHEBI:30616"/>
        <dbReference type="ChEBI" id="CHEBI:83421"/>
        <dbReference type="ChEBI" id="CHEBI:456216"/>
        <dbReference type="EC" id="2.7.11.1"/>
    </reaction>
</comment>
<keyword evidence="15 22" id="KW-1133">Transmembrane helix</keyword>
<evidence type="ECO:0000256" key="9">
    <source>
        <dbReference type="ARBA" id="ARBA00022692"/>
    </source>
</evidence>
<evidence type="ECO:0000256" key="2">
    <source>
        <dbReference type="ARBA" id="ARBA00004251"/>
    </source>
</evidence>
<evidence type="ECO:0000256" key="5">
    <source>
        <dbReference type="ARBA" id="ARBA00022475"/>
    </source>
</evidence>
<keyword evidence="26" id="KW-1185">Reference proteome</keyword>
<evidence type="ECO:0000256" key="6">
    <source>
        <dbReference type="ARBA" id="ARBA00022527"/>
    </source>
</evidence>
<feature type="signal peptide" evidence="23">
    <location>
        <begin position="1"/>
        <end position="18"/>
    </location>
</feature>
<comment type="similarity">
    <text evidence="3 22">Belongs to the multi antimicrobial extrusion (MATE) (TC 2.A.66.1) family.</text>
</comment>
<dbReference type="InterPro" id="IPR002528">
    <property type="entry name" value="MATE_fam"/>
</dbReference>
<dbReference type="CDD" id="cd13132">
    <property type="entry name" value="MATE_eukaryotic"/>
    <property type="match status" value="1"/>
</dbReference>
<evidence type="ECO:0000256" key="10">
    <source>
        <dbReference type="ARBA" id="ARBA00022729"/>
    </source>
</evidence>
<dbReference type="Gramene" id="ESR58240">
    <property type="protein sequence ID" value="ESR58240"/>
    <property type="gene ID" value="CICLE_v10018703mg"/>
</dbReference>
<dbReference type="Gene3D" id="1.10.510.10">
    <property type="entry name" value="Transferase(Phosphotransferase) domain 1"/>
    <property type="match status" value="1"/>
</dbReference>
<dbReference type="InterPro" id="IPR036426">
    <property type="entry name" value="Bulb-type_lectin_dom_sf"/>
</dbReference>
<evidence type="ECO:0000256" key="4">
    <source>
        <dbReference type="ARBA" id="ARBA00022448"/>
    </source>
</evidence>
<organism evidence="25 26">
    <name type="scientific">Citrus clementina</name>
    <name type="common">Clementine</name>
    <name type="synonym">Citrus deliciosa x Citrus sinensis</name>
    <dbReference type="NCBI Taxonomy" id="85681"/>
    <lineage>
        <taxon>Eukaryota</taxon>
        <taxon>Viridiplantae</taxon>
        <taxon>Streptophyta</taxon>
        <taxon>Embryophyta</taxon>
        <taxon>Tracheophyta</taxon>
        <taxon>Spermatophyta</taxon>
        <taxon>Magnoliopsida</taxon>
        <taxon>eudicotyledons</taxon>
        <taxon>Gunneridae</taxon>
        <taxon>Pentapetalae</taxon>
        <taxon>rosids</taxon>
        <taxon>malvids</taxon>
        <taxon>Sapindales</taxon>
        <taxon>Rutaceae</taxon>
        <taxon>Aurantioideae</taxon>
        <taxon>Citrus</taxon>
    </lineage>
</organism>
<keyword evidence="11" id="KW-0430">Lectin</keyword>
<feature type="transmembrane region" description="Helical" evidence="22">
    <location>
        <begin position="707"/>
        <end position="725"/>
    </location>
</feature>
<dbReference type="GO" id="GO:0005524">
    <property type="term" value="F:ATP binding"/>
    <property type="evidence" value="ECO:0007669"/>
    <property type="project" value="UniProtKB-KW"/>
</dbReference>
<evidence type="ECO:0000256" key="19">
    <source>
        <dbReference type="ARBA" id="ARBA00023180"/>
    </source>
</evidence>
<keyword evidence="19" id="KW-0325">Glycoprotein</keyword>
<dbReference type="GO" id="GO:1990961">
    <property type="term" value="P:xenobiotic detoxification by transmembrane export across the plasma membrane"/>
    <property type="evidence" value="ECO:0007669"/>
    <property type="project" value="InterPro"/>
</dbReference>
<evidence type="ECO:0000256" key="15">
    <source>
        <dbReference type="ARBA" id="ARBA00022989"/>
    </source>
</evidence>
<protein>
    <recommendedName>
        <fullName evidence="22">Protein DETOXIFICATION</fullName>
    </recommendedName>
    <alternativeName>
        <fullName evidence="22">Multidrug and toxic compound extrusion protein</fullName>
    </alternativeName>
</protein>
<comment type="subcellular location">
    <subcellularLocation>
        <location evidence="2">Cell membrane</location>
        <topology evidence="2">Single-pass type I membrane protein</topology>
    </subcellularLocation>
    <subcellularLocation>
        <location evidence="1">Membrane</location>
        <topology evidence="1">Multi-pass membrane protein</topology>
    </subcellularLocation>
</comment>
<evidence type="ECO:0000313" key="26">
    <source>
        <dbReference type="Proteomes" id="UP000030687"/>
    </source>
</evidence>
<evidence type="ECO:0000256" key="18">
    <source>
        <dbReference type="ARBA" id="ARBA00023170"/>
    </source>
</evidence>
<dbReference type="InterPro" id="IPR045069">
    <property type="entry name" value="MATE_euk"/>
</dbReference>
<evidence type="ECO:0000256" key="3">
    <source>
        <dbReference type="ARBA" id="ARBA00010199"/>
    </source>
</evidence>
<dbReference type="NCBIfam" id="TIGR00797">
    <property type="entry name" value="matE"/>
    <property type="match status" value="1"/>
</dbReference>
<evidence type="ECO:0000256" key="17">
    <source>
        <dbReference type="ARBA" id="ARBA00023157"/>
    </source>
</evidence>
<dbReference type="OMA" id="WAREDYS"/>
<evidence type="ECO:0000256" key="21">
    <source>
        <dbReference type="ARBA" id="ARBA00048679"/>
    </source>
</evidence>
<keyword evidence="14" id="KW-0067">ATP-binding</keyword>
<feature type="transmembrane region" description="Helical" evidence="22">
    <location>
        <begin position="867"/>
        <end position="890"/>
    </location>
</feature>
<keyword evidence="16 22" id="KW-0472">Membrane</keyword>
<accession>V4U2I8</accession>
<keyword evidence="9 22" id="KW-0812">Transmembrane</keyword>
<keyword evidence="10 23" id="KW-0732">Signal</keyword>
<feature type="transmembrane region" description="Helical" evidence="22">
    <location>
        <begin position="609"/>
        <end position="630"/>
    </location>
</feature>
<dbReference type="eggNOG" id="KOG1347">
    <property type="taxonomic scope" value="Eukaryota"/>
</dbReference>
<evidence type="ECO:0000256" key="20">
    <source>
        <dbReference type="ARBA" id="ARBA00047899"/>
    </source>
</evidence>
<evidence type="ECO:0000256" key="13">
    <source>
        <dbReference type="ARBA" id="ARBA00022777"/>
    </source>
</evidence>
<dbReference type="Gene3D" id="3.30.200.20">
    <property type="entry name" value="Phosphorylase Kinase, domain 1"/>
    <property type="match status" value="1"/>
</dbReference>
<keyword evidence="4" id="KW-0813">Transport</keyword>
<dbReference type="SUPFAM" id="SSF56112">
    <property type="entry name" value="Protein kinase-like (PK-like)"/>
    <property type="match status" value="1"/>
</dbReference>
<evidence type="ECO:0000256" key="8">
    <source>
        <dbReference type="ARBA" id="ARBA00022679"/>
    </source>
</evidence>
<dbReference type="InterPro" id="IPR001480">
    <property type="entry name" value="Bulb-type_lectin_dom"/>
</dbReference>
<dbReference type="CDD" id="cd00028">
    <property type="entry name" value="B_lectin"/>
    <property type="match status" value="1"/>
</dbReference>
<keyword evidence="18" id="KW-0675">Receptor</keyword>
<evidence type="ECO:0000256" key="7">
    <source>
        <dbReference type="ARBA" id="ARBA00022553"/>
    </source>
</evidence>
<proteinExistence type="inferred from homology"/>
<evidence type="ECO:0000256" key="12">
    <source>
        <dbReference type="ARBA" id="ARBA00022741"/>
    </source>
</evidence>
<dbReference type="PROSITE" id="PS50927">
    <property type="entry name" value="BULB_LECTIN"/>
    <property type="match status" value="1"/>
</dbReference>
<keyword evidence="7" id="KW-0597">Phosphoprotein</keyword>
<dbReference type="Pfam" id="PF01554">
    <property type="entry name" value="MatE"/>
    <property type="match status" value="2"/>
</dbReference>
<feature type="transmembrane region" description="Helical" evidence="22">
    <location>
        <begin position="823"/>
        <end position="846"/>
    </location>
</feature>
<keyword evidence="5" id="KW-1003">Cell membrane</keyword>
<keyword evidence="12" id="KW-0547">Nucleotide-binding</keyword>
<feature type="domain" description="Bulb-type lectin" evidence="24">
    <location>
        <begin position="14"/>
        <end position="135"/>
    </location>
</feature>
<dbReference type="GO" id="GO:0004674">
    <property type="term" value="F:protein serine/threonine kinase activity"/>
    <property type="evidence" value="ECO:0007669"/>
    <property type="project" value="UniProtKB-KW"/>
</dbReference>
<dbReference type="Gene3D" id="2.90.10.10">
    <property type="entry name" value="Bulb-type lectin domain"/>
    <property type="match status" value="1"/>
</dbReference>
<keyword evidence="17" id="KW-1015">Disulfide bond</keyword>
<evidence type="ECO:0000313" key="25">
    <source>
        <dbReference type="EMBL" id="ESR58240.1"/>
    </source>
</evidence>
<feature type="chain" id="PRO_5004728817" description="Protein DETOXIFICATION" evidence="23">
    <location>
        <begin position="19"/>
        <end position="978"/>
    </location>
</feature>
<evidence type="ECO:0000256" key="22">
    <source>
        <dbReference type="RuleBase" id="RU004914"/>
    </source>
</evidence>
<dbReference type="SUPFAM" id="SSF51110">
    <property type="entry name" value="alpha-D-mannose-specific plant lectins"/>
    <property type="match status" value="1"/>
</dbReference>
<feature type="transmembrane region" description="Helical" evidence="22">
    <location>
        <begin position="270"/>
        <end position="294"/>
    </location>
</feature>
<comment type="catalytic activity">
    <reaction evidence="20">
        <text>L-threonyl-[protein] + ATP = O-phospho-L-threonyl-[protein] + ADP + H(+)</text>
        <dbReference type="Rhea" id="RHEA:46608"/>
        <dbReference type="Rhea" id="RHEA-COMP:11060"/>
        <dbReference type="Rhea" id="RHEA-COMP:11605"/>
        <dbReference type="ChEBI" id="CHEBI:15378"/>
        <dbReference type="ChEBI" id="CHEBI:30013"/>
        <dbReference type="ChEBI" id="CHEBI:30616"/>
        <dbReference type="ChEBI" id="CHEBI:61977"/>
        <dbReference type="ChEBI" id="CHEBI:456216"/>
        <dbReference type="EC" id="2.7.11.1"/>
    </reaction>
</comment>
<dbReference type="KEGG" id="cic:CICLE_v10018703mg"/>
<evidence type="ECO:0000256" key="11">
    <source>
        <dbReference type="ARBA" id="ARBA00022734"/>
    </source>
</evidence>
<dbReference type="SMART" id="SM00108">
    <property type="entry name" value="B_lectin"/>
    <property type="match status" value="1"/>
</dbReference>
<keyword evidence="6" id="KW-0723">Serine/threonine-protein kinase</keyword>
<dbReference type="Proteomes" id="UP000030687">
    <property type="component" value="Unassembled WGS sequence"/>
</dbReference>